<accession>W8VVP4</accession>
<gene>
    <name evidence="1" type="ORF">NMS_0043</name>
</gene>
<evidence type="ECO:0000313" key="1">
    <source>
        <dbReference type="EMBL" id="BAO54052.1"/>
    </source>
</evidence>
<dbReference type="HOGENOM" id="CLU_134999_0_1_10"/>
<evidence type="ECO:0008006" key="3">
    <source>
        <dbReference type="Google" id="ProtNLM"/>
    </source>
</evidence>
<proteinExistence type="predicted"/>
<organism evidence="1 2">
    <name type="scientific">Nonlabens marinus S1-08</name>
    <dbReference type="NCBI Taxonomy" id="1454201"/>
    <lineage>
        <taxon>Bacteria</taxon>
        <taxon>Pseudomonadati</taxon>
        <taxon>Bacteroidota</taxon>
        <taxon>Flavobacteriia</taxon>
        <taxon>Flavobacteriales</taxon>
        <taxon>Flavobacteriaceae</taxon>
        <taxon>Nonlabens</taxon>
    </lineage>
</organism>
<dbReference type="STRING" id="1454201.NMS_0043"/>
<reference evidence="1 2" key="1">
    <citation type="journal article" date="2014" name="Proc. Natl. Acad. Sci. U.S.A.">
        <title>Functional characterization of flavobacteria rhodopsins reveals a unique class of light-driven chloride pump in bacteria.</title>
        <authorList>
            <person name="Yoshizawa S."/>
            <person name="Kumagai Y."/>
            <person name="Kim H."/>
            <person name="Ogura Y."/>
            <person name="Hayashi T."/>
            <person name="Iwasaki W."/>
            <person name="DeLong E.F."/>
            <person name="Kogure K."/>
        </authorList>
    </citation>
    <scope>NUCLEOTIDE SEQUENCE [LARGE SCALE GENOMIC DNA]</scope>
    <source>
        <strain evidence="1 2">S1-08</strain>
    </source>
</reference>
<dbReference type="RefSeq" id="WP_041494819.1">
    <property type="nucleotide sequence ID" value="NZ_AP014548.1"/>
</dbReference>
<dbReference type="Proteomes" id="UP000031760">
    <property type="component" value="Chromosome"/>
</dbReference>
<sequence length="155" mass="17155">MNHQELLEFKQQVHQACMALVQSQLDTIQKSLDELMEAKSSETKSSAGDKYETGMAMIQNQEELYKRQRADARSRQNKLKSISPTTQLTKADKGALILSSLGNFYICIGLGKVVVEGHEVYVISIESPLGKSLKGKQCGEELTFNGKTSSIENVV</sequence>
<dbReference type="OrthoDB" id="667380at2"/>
<dbReference type="AlphaFoldDB" id="W8VVP4"/>
<dbReference type="KEGG" id="nmf:NMS_0043"/>
<dbReference type="EMBL" id="AP014548">
    <property type="protein sequence ID" value="BAO54052.1"/>
    <property type="molecule type" value="Genomic_DNA"/>
</dbReference>
<evidence type="ECO:0000313" key="2">
    <source>
        <dbReference type="Proteomes" id="UP000031760"/>
    </source>
</evidence>
<keyword evidence="2" id="KW-1185">Reference proteome</keyword>
<name>W8VVP4_9FLAO</name>
<protein>
    <recommendedName>
        <fullName evidence="3">3-oxoacyl-ACP synthase</fullName>
    </recommendedName>
</protein>